<dbReference type="PATRIC" id="fig|1158607.3.peg.2065"/>
<keyword evidence="1" id="KW-1133">Transmembrane helix</keyword>
<dbReference type="EMBL" id="AJAQ01000015">
    <property type="protein sequence ID" value="EOH94358.1"/>
    <property type="molecule type" value="Genomic_DNA"/>
</dbReference>
<dbReference type="HOGENOM" id="CLU_213166_0_0_9"/>
<dbReference type="Proteomes" id="UP000013782">
    <property type="component" value="Unassembled WGS sequence"/>
</dbReference>
<reference evidence="2 3" key="1">
    <citation type="submission" date="2013-02" db="EMBL/GenBank/DDBJ databases">
        <title>The Genome Sequence of Enterococcus pallens BAA-351.</title>
        <authorList>
            <consortium name="The Broad Institute Genome Sequencing Platform"/>
            <consortium name="The Broad Institute Genome Sequencing Center for Infectious Disease"/>
            <person name="Earl A.M."/>
            <person name="Gilmore M.S."/>
            <person name="Lebreton F."/>
            <person name="Walker B."/>
            <person name="Young S.K."/>
            <person name="Zeng Q."/>
            <person name="Gargeya S."/>
            <person name="Fitzgerald M."/>
            <person name="Haas B."/>
            <person name="Abouelleil A."/>
            <person name="Alvarado L."/>
            <person name="Arachchi H.M."/>
            <person name="Berlin A.M."/>
            <person name="Chapman S.B."/>
            <person name="Dewar J."/>
            <person name="Goldberg J."/>
            <person name="Griggs A."/>
            <person name="Gujja S."/>
            <person name="Hansen M."/>
            <person name="Howarth C."/>
            <person name="Imamovic A."/>
            <person name="Larimer J."/>
            <person name="McCowan C."/>
            <person name="Murphy C."/>
            <person name="Neiman D."/>
            <person name="Pearson M."/>
            <person name="Priest M."/>
            <person name="Roberts A."/>
            <person name="Saif S."/>
            <person name="Shea T."/>
            <person name="Sisk P."/>
            <person name="Sykes S."/>
            <person name="Wortman J."/>
            <person name="Nusbaum C."/>
            <person name="Birren B."/>
        </authorList>
    </citation>
    <scope>NUCLEOTIDE SEQUENCE [LARGE SCALE GENOMIC DNA]</scope>
    <source>
        <strain evidence="2 3">ATCC BAA-351</strain>
    </source>
</reference>
<evidence type="ECO:0000313" key="2">
    <source>
        <dbReference type="EMBL" id="EOH94358.1"/>
    </source>
</evidence>
<organism evidence="2 3">
    <name type="scientific">Enterococcus pallens ATCC BAA-351</name>
    <dbReference type="NCBI Taxonomy" id="1158607"/>
    <lineage>
        <taxon>Bacteria</taxon>
        <taxon>Bacillati</taxon>
        <taxon>Bacillota</taxon>
        <taxon>Bacilli</taxon>
        <taxon>Lactobacillales</taxon>
        <taxon>Enterococcaceae</taxon>
        <taxon>Enterococcus</taxon>
    </lineage>
</organism>
<dbReference type="RefSeq" id="WP_010757084.1">
    <property type="nucleotide sequence ID" value="NZ_ASWD01000001.1"/>
</dbReference>
<proteinExistence type="predicted"/>
<keyword evidence="1" id="KW-0472">Membrane</keyword>
<protein>
    <submittedName>
        <fullName evidence="2">Uncharacterized protein</fullName>
    </submittedName>
</protein>
<evidence type="ECO:0000256" key="1">
    <source>
        <dbReference type="SAM" id="Phobius"/>
    </source>
</evidence>
<dbReference type="AlphaFoldDB" id="R2QGN2"/>
<evidence type="ECO:0000313" key="3">
    <source>
        <dbReference type="Proteomes" id="UP000013782"/>
    </source>
</evidence>
<accession>R2QGN2</accession>
<keyword evidence="3" id="KW-1185">Reference proteome</keyword>
<gene>
    <name evidence="2" type="ORF">UAU_02093</name>
</gene>
<keyword evidence="1" id="KW-0812">Transmembrane</keyword>
<sequence length="52" mass="6181">MRSKYLIPKIASWLMLFGLIISIIGFTLSGFSLNRYAQHERRWFNVVSIYNE</sequence>
<name>R2QGN2_9ENTE</name>
<feature type="transmembrane region" description="Helical" evidence="1">
    <location>
        <begin position="12"/>
        <end position="33"/>
    </location>
</feature>
<dbReference type="eggNOG" id="ENOG50307VE">
    <property type="taxonomic scope" value="Bacteria"/>
</dbReference>
<comment type="caution">
    <text evidence="2">The sequence shown here is derived from an EMBL/GenBank/DDBJ whole genome shotgun (WGS) entry which is preliminary data.</text>
</comment>
<dbReference type="STRING" id="160454.RV10_GL001847"/>